<dbReference type="Gene3D" id="3.30.710.10">
    <property type="entry name" value="Potassium Channel Kv1.1, Chain A"/>
    <property type="match status" value="1"/>
</dbReference>
<name>A0A2P6NAM1_9EUKA</name>
<dbReference type="Pfam" id="PF00067">
    <property type="entry name" value="p450"/>
    <property type="match status" value="1"/>
</dbReference>
<dbReference type="PRINTS" id="PR00385">
    <property type="entry name" value="P450"/>
</dbReference>
<feature type="compositionally biased region" description="Polar residues" evidence="8">
    <location>
        <begin position="548"/>
        <end position="558"/>
    </location>
</feature>
<dbReference type="InterPro" id="IPR011333">
    <property type="entry name" value="SKP1/BTB/POZ_sf"/>
</dbReference>
<dbReference type="GO" id="GO:0016705">
    <property type="term" value="F:oxidoreductase activity, acting on paired donors, with incorporation or reduction of molecular oxygen"/>
    <property type="evidence" value="ECO:0007669"/>
    <property type="project" value="InterPro"/>
</dbReference>
<dbReference type="SUPFAM" id="SSF48264">
    <property type="entry name" value="Cytochrome P450"/>
    <property type="match status" value="1"/>
</dbReference>
<evidence type="ECO:0000256" key="7">
    <source>
        <dbReference type="PIRSR" id="PIRSR602401-1"/>
    </source>
</evidence>
<dbReference type="InterPro" id="IPR003131">
    <property type="entry name" value="T1-type_BTB"/>
</dbReference>
<dbReference type="OrthoDB" id="1055148at2759"/>
<evidence type="ECO:0000256" key="2">
    <source>
        <dbReference type="ARBA" id="ARBA00022617"/>
    </source>
</evidence>
<feature type="domain" description="Potassium channel tetramerisation-type BTB" evidence="9">
    <location>
        <begin position="312"/>
        <end position="389"/>
    </location>
</feature>
<keyword evidence="11" id="KW-1185">Reference proteome</keyword>
<evidence type="ECO:0000256" key="5">
    <source>
        <dbReference type="ARBA" id="ARBA00023004"/>
    </source>
</evidence>
<comment type="cofactor">
    <cofactor evidence="7">
        <name>heme</name>
        <dbReference type="ChEBI" id="CHEBI:30413"/>
    </cofactor>
</comment>
<dbReference type="InterPro" id="IPR036396">
    <property type="entry name" value="Cyt_P450_sf"/>
</dbReference>
<evidence type="ECO:0000259" key="9">
    <source>
        <dbReference type="Pfam" id="PF02214"/>
    </source>
</evidence>
<dbReference type="CDD" id="cd11070">
    <property type="entry name" value="CYP56-like"/>
    <property type="match status" value="1"/>
</dbReference>
<dbReference type="PROSITE" id="PS00086">
    <property type="entry name" value="CYTOCHROME_P450"/>
    <property type="match status" value="1"/>
</dbReference>
<dbReference type="GO" id="GO:0020037">
    <property type="term" value="F:heme binding"/>
    <property type="evidence" value="ECO:0007669"/>
    <property type="project" value="InterPro"/>
</dbReference>
<evidence type="ECO:0000256" key="3">
    <source>
        <dbReference type="ARBA" id="ARBA00022723"/>
    </source>
</evidence>
<keyword evidence="2 7" id="KW-0349">Heme</keyword>
<evidence type="ECO:0000313" key="10">
    <source>
        <dbReference type="EMBL" id="PRP81004.1"/>
    </source>
</evidence>
<dbReference type="PRINTS" id="PR00463">
    <property type="entry name" value="EP450I"/>
</dbReference>
<evidence type="ECO:0000256" key="6">
    <source>
        <dbReference type="ARBA" id="ARBA00023033"/>
    </source>
</evidence>
<dbReference type="GO" id="GO:0004497">
    <property type="term" value="F:monooxygenase activity"/>
    <property type="evidence" value="ECO:0007669"/>
    <property type="project" value="UniProtKB-KW"/>
</dbReference>
<dbReference type="InParanoid" id="A0A2P6NAM1"/>
<organism evidence="10 11">
    <name type="scientific">Planoprotostelium fungivorum</name>
    <dbReference type="NCBI Taxonomy" id="1890364"/>
    <lineage>
        <taxon>Eukaryota</taxon>
        <taxon>Amoebozoa</taxon>
        <taxon>Evosea</taxon>
        <taxon>Variosea</taxon>
        <taxon>Cavosteliida</taxon>
        <taxon>Cavosteliaceae</taxon>
        <taxon>Planoprotostelium</taxon>
    </lineage>
</organism>
<evidence type="ECO:0000256" key="1">
    <source>
        <dbReference type="ARBA" id="ARBA00010617"/>
    </source>
</evidence>
<comment type="caution">
    <text evidence="10">The sequence shown here is derived from an EMBL/GenBank/DDBJ whole genome shotgun (WGS) entry which is preliminary data.</text>
</comment>
<evidence type="ECO:0000256" key="4">
    <source>
        <dbReference type="ARBA" id="ARBA00023002"/>
    </source>
</evidence>
<evidence type="ECO:0000256" key="8">
    <source>
        <dbReference type="SAM" id="MobiDB-lite"/>
    </source>
</evidence>
<dbReference type="GO" id="GO:0005506">
    <property type="term" value="F:iron ion binding"/>
    <property type="evidence" value="ECO:0007669"/>
    <property type="project" value="InterPro"/>
</dbReference>
<feature type="binding site" description="axial binding residue" evidence="7">
    <location>
        <position position="1081"/>
    </location>
    <ligand>
        <name>heme</name>
        <dbReference type="ChEBI" id="CHEBI:30413"/>
    </ligand>
    <ligandPart>
        <name>Fe</name>
        <dbReference type="ChEBI" id="CHEBI:18248"/>
    </ligandPart>
</feature>
<dbReference type="InterPro" id="IPR050196">
    <property type="entry name" value="Cytochrome_P450_Monoox"/>
</dbReference>
<dbReference type="STRING" id="1890364.A0A2P6NAM1"/>
<dbReference type="InterPro" id="IPR002401">
    <property type="entry name" value="Cyt_P450_E_grp-I"/>
</dbReference>
<dbReference type="Proteomes" id="UP000241769">
    <property type="component" value="Unassembled WGS sequence"/>
</dbReference>
<keyword evidence="3 7" id="KW-0479">Metal-binding</keyword>
<dbReference type="InterPro" id="IPR001128">
    <property type="entry name" value="Cyt_P450"/>
</dbReference>
<reference evidence="10 11" key="1">
    <citation type="journal article" date="2018" name="Genome Biol. Evol.">
        <title>Multiple Roots of Fruiting Body Formation in Amoebozoa.</title>
        <authorList>
            <person name="Hillmann F."/>
            <person name="Forbes G."/>
            <person name="Novohradska S."/>
            <person name="Ferling I."/>
            <person name="Riege K."/>
            <person name="Groth M."/>
            <person name="Westermann M."/>
            <person name="Marz M."/>
            <person name="Spaller T."/>
            <person name="Winckler T."/>
            <person name="Schaap P."/>
            <person name="Glockner G."/>
        </authorList>
    </citation>
    <scope>NUCLEOTIDE SEQUENCE [LARGE SCALE GENOMIC DNA]</scope>
    <source>
        <strain evidence="10 11">Jena</strain>
    </source>
</reference>
<dbReference type="PANTHER" id="PTHR24291">
    <property type="entry name" value="CYTOCHROME P450 FAMILY 4"/>
    <property type="match status" value="1"/>
</dbReference>
<comment type="similarity">
    <text evidence="1">Belongs to the cytochrome P450 family.</text>
</comment>
<gene>
    <name evidence="10" type="ORF">PROFUN_11156</name>
</gene>
<dbReference type="Gene3D" id="1.10.630.10">
    <property type="entry name" value="Cytochrome P450"/>
    <property type="match status" value="1"/>
</dbReference>
<dbReference type="InterPro" id="IPR017972">
    <property type="entry name" value="Cyt_P450_CS"/>
</dbReference>
<feature type="region of interest" description="Disordered" evidence="8">
    <location>
        <begin position="540"/>
        <end position="568"/>
    </location>
</feature>
<keyword evidence="4" id="KW-0560">Oxidoreductase</keyword>
<dbReference type="Pfam" id="PF02214">
    <property type="entry name" value="BTB_2"/>
    <property type="match status" value="1"/>
</dbReference>
<evidence type="ECO:0000313" key="11">
    <source>
        <dbReference type="Proteomes" id="UP000241769"/>
    </source>
</evidence>
<dbReference type="GO" id="GO:0051260">
    <property type="term" value="P:protein homooligomerization"/>
    <property type="evidence" value="ECO:0007669"/>
    <property type="project" value="InterPro"/>
</dbReference>
<dbReference type="EMBL" id="MDYQ01000132">
    <property type="protein sequence ID" value="PRP81004.1"/>
    <property type="molecule type" value="Genomic_DNA"/>
</dbReference>
<dbReference type="SUPFAM" id="SSF54695">
    <property type="entry name" value="POZ domain"/>
    <property type="match status" value="1"/>
</dbReference>
<accession>A0A2P6NAM1</accession>
<proteinExistence type="inferred from homology"/>
<keyword evidence="6 10" id="KW-0503">Monooxygenase</keyword>
<keyword evidence="5 7" id="KW-0408">Iron</keyword>
<protein>
    <submittedName>
        <fullName evidence="10">Putative P450 monooxygenase</fullName>
    </submittedName>
</protein>
<sequence>MTTIVSIRRGIDKASSPLKAALVCEQRQEQQITLALDQNPHDSVLAQMSYTLTAVRESKVIVGLLPPSIGLSDAYAPTSAQPQQSIVPVLFRVDLVGCLLSSLLSDKPPMFVCESGQLTRVSPMASPLVTLCLNGTRPADEPAREETPVVSPGVLTKVLSTDVPAKKLRGRVRAQTLTSRTSSSMPKRKHSLFDPTLTSLQLLRVTRNVIQLTEKKNEQNLDDLLVQWEADLSGRGAIASVTSVSSYEGWQSMDNVYQNMYQNQFNLYQPSPPLNIVSTPLNSSPSPVMPMVSPVQSPKSSTSATSITQFIVGGTTFDVPKGLLSTYKNSYFDRLARDVNASDVYHLNRSPKHFPTIMRLLNPFDIPSEISSEDIENGLMEEIKFYGLPFEYYHVVAQCNYECRCSFCDAIAANLWDTETVITVTRDVHVAHSIAFPYRINRLLSMLEASSLGEKECARMAKSYRDMSDRCKRGETTWRRGFEMLEDPSASDAQLKTQHLCQETVRIYAKLSRTDMVTPPEHASNQRKMEDRLRRIIGEGREERTHSLHPSQKKTVGSFTREDEHPSDVSIVSATPTEAVADLSHEARYLASCAAVNLFTRNEQTIFLPHITTDRDSMLWTIVGVASLVGILLQISRFYNKYKSLSRTIPTFLEPLLPYSLLYQLKILPTGYTKFGDPEFIWKNKYEPYKETGSQVYAVHTPTYSGIFLADPEAIAEVAARRDDFPKPLEQYGILDIYGRSVVTTEGDDWKLHRKIVSPPFSEKNNRLVWNETIKQADMMMNDWDSQAKGKGISKMDANDKLTSTDGTEVQVLADTMKLALHIITAAAFGIPFKWTDSSAPWPNHQLSFYQSLVTLLDRLFSILLIPNFIFQLPINSIRKSKNAYDEFGQYLTDIVTREKERSSEERDEGKENLMAALIRMAEGNLTDREITGNAFIFLIAGHETTAHTLMYTFYLLSMHPEVQKKMKEEADRVYGDREPQYEDFNSLVYTNAVAYEVLRLFPPVANIPKFCPREQTLCGGKYIIPANTYVTLNAAGVHYNTDVWGPDAAEFNPSRFDPRENGKKPVKGSFIPFSEGARSCLGKKFANVEMVAALSNVLRRYTIHLPEGYDEARMKRELSDSHSVITLQPKKSIPVIVKKRN</sequence>
<dbReference type="AlphaFoldDB" id="A0A2P6NAM1"/>
<dbReference type="PANTHER" id="PTHR24291:SF50">
    <property type="entry name" value="BIFUNCTIONAL ALBAFLAVENONE MONOOXYGENASE_TERPENE SYNTHASE"/>
    <property type="match status" value="1"/>
</dbReference>